<name>A0AA38WN61_9ASTR</name>
<keyword evidence="5" id="KW-0158">Chromosome</keyword>
<evidence type="ECO:0000256" key="4">
    <source>
        <dbReference type="ARBA" id="ARBA00016175"/>
    </source>
</evidence>
<evidence type="ECO:0000256" key="3">
    <source>
        <dbReference type="ARBA" id="ARBA00006332"/>
    </source>
</evidence>
<protein>
    <recommendedName>
        <fullName evidence="4">CST complex subunit CTC1</fullName>
    </recommendedName>
</protein>
<sequence>MEEESSVKRISLSDLLRRCRPTTGASSLSLRRPPPPHRLKHTTQPLHPQSPNNNYKILKPLHHQSLLIGTLTLTLPSPSSSCSNSSCLKFSDDSAAVCCDVLDLDLRVIGQRIRVVAWNFLPLKPHGGYLEIIRWTLDHSETKLNFNAFYLDSLFPAYVESMVPRHLVYGLLESVSPVTNVPCTANKSGTRNLNGFLAEVAVCECKLCCSRDRVMLLQDIIGERNNNSHTFSKSKILYFCGSASIWYPAISRLVGGVLLVSGLKKKMVFLGEGKSMMMYVTTEKAMIHLPTSPIKGAINRRNITTGEKGLCGAHTGSITGVYMQGMVIELDQNILLLLTDHQLSMPHSLRVGGIVTVRNFHLEDPKFSWTKVKIFGSCYKTSIRVNMFSPIESGCYQALQSRSLLRKFIESLAFSARLWVLLVVSSLKKKFAEVLSEMEILGSKHMEGLVQKYSSSCLPLSVFRFRHGVLTEYCQHELCGCGKELDYNPPKLVVPISNLIRQCEDTLVKFLNARATDSDMNHQYGNIVCGGKSHDQPIRKILKSEDMNVVLLGTLKISEYSGRLQLVDATGGIDIVIPDLPSVCSIKDIYEINNFSVVMEGFPRQLENLEPLNDEPFSCRNIFNHFQLAGRKRITIYILCYMKDTKSRNHILCPSMDREENFKELESGRFHLLWLMHKFPVQQKFSGNGSVSNSSSIYAEAIVLPWNLVLHEKEGDLVKSYAGVSDTGSNLSESDHLQRSYGDDQQSYNKKWCDLSCPQELACTIGCRISSDKSMVSLGILSNCTVANKQEDSFCKRAGRKLLLEFKSDCFLKYELLRIGGYYLIKHHNKDLICTAKDSGSGDTCDGKVLVKSKSQLWSVSFSADEAGPSTAQSCISSYHNLDVDKQFQSPNSRQVEIPILRSIDRCPEICPDIYLHLSADHLSFLEVKLRKLKEDLIQPTSSMKELLNNSWSSRTMMSVSMLSGAFGVTLPQGNLLSVKGHVVAVHSSDQGCLVTHLRHKILHGAHHRILPGVTNNICIHVLVDRDIVKIHSSLSEHSYPIGFGPGIKANFHRVLLTVEGDVLKLTPASFIEINSIVVDDGICSNESDDTSSVLKTTSSSATGAAVLISEMKQFSDHKQIRLHCKVVAIYVLVVEKNNELLRSSTVNSEIPSVKFPLAGVIMDDGSSLCCCWTDNERATTLLGFHEWLPGKHIGGSLHKPNKEIEIRCSYTMSRMSKILDQHGRLVMKNYGSMSDSSCLDIALSVNSECVVRESDEEFLKSLVLQTCSSNTWNVVGTVLDTKTVNQLEERLERLDMKIPALQNIWASEVSHLDTLNEARWILQELLKSK</sequence>
<dbReference type="Pfam" id="PF15491">
    <property type="entry name" value="CTC1_2"/>
    <property type="match status" value="1"/>
</dbReference>
<evidence type="ECO:0000256" key="2">
    <source>
        <dbReference type="ARBA" id="ARBA00004574"/>
    </source>
</evidence>
<reference evidence="10" key="1">
    <citation type="submission" date="2023-03" db="EMBL/GenBank/DDBJ databases">
        <title>Chromosome-scale reference genome and RAD-based genetic map of yellow starthistle (Centaurea solstitialis) reveal putative structural variation and QTLs associated with invader traits.</title>
        <authorList>
            <person name="Reatini B."/>
            <person name="Cang F.A."/>
            <person name="Jiang Q."/>
            <person name="Mckibben M.T.W."/>
            <person name="Barker M.S."/>
            <person name="Rieseberg L.H."/>
            <person name="Dlugosch K.M."/>
        </authorList>
    </citation>
    <scope>NUCLEOTIDE SEQUENCE</scope>
    <source>
        <strain evidence="10">CAN-66</strain>
        <tissue evidence="10">Leaf</tissue>
    </source>
</reference>
<evidence type="ECO:0000256" key="9">
    <source>
        <dbReference type="SAM" id="MobiDB-lite"/>
    </source>
</evidence>
<dbReference type="InterPro" id="IPR042617">
    <property type="entry name" value="CTC1-like"/>
</dbReference>
<organism evidence="10 11">
    <name type="scientific">Centaurea solstitialis</name>
    <name type="common">yellow star-thistle</name>
    <dbReference type="NCBI Taxonomy" id="347529"/>
    <lineage>
        <taxon>Eukaryota</taxon>
        <taxon>Viridiplantae</taxon>
        <taxon>Streptophyta</taxon>
        <taxon>Embryophyta</taxon>
        <taxon>Tracheophyta</taxon>
        <taxon>Spermatophyta</taxon>
        <taxon>Magnoliopsida</taxon>
        <taxon>eudicotyledons</taxon>
        <taxon>Gunneridae</taxon>
        <taxon>Pentapetalae</taxon>
        <taxon>asterids</taxon>
        <taxon>campanulids</taxon>
        <taxon>Asterales</taxon>
        <taxon>Asteraceae</taxon>
        <taxon>Carduoideae</taxon>
        <taxon>Cardueae</taxon>
        <taxon>Centaureinae</taxon>
        <taxon>Centaurea</taxon>
    </lineage>
</organism>
<evidence type="ECO:0000313" key="10">
    <source>
        <dbReference type="EMBL" id="KAJ9567422.1"/>
    </source>
</evidence>
<dbReference type="Proteomes" id="UP001172457">
    <property type="component" value="Chromosome 1"/>
</dbReference>
<keyword evidence="7" id="KW-0238">DNA-binding</keyword>
<evidence type="ECO:0000313" key="11">
    <source>
        <dbReference type="Proteomes" id="UP001172457"/>
    </source>
</evidence>
<dbReference type="InterPro" id="IPR028262">
    <property type="entry name" value="CTC1_plant"/>
</dbReference>
<keyword evidence="6" id="KW-0779">Telomere</keyword>
<dbReference type="PANTHER" id="PTHR14865:SF2">
    <property type="entry name" value="CST COMPLEX SUBUNIT CTC1"/>
    <property type="match status" value="1"/>
</dbReference>
<comment type="caution">
    <text evidence="10">The sequence shown here is derived from an EMBL/GenBank/DDBJ whole genome shotgun (WGS) entry which is preliminary data.</text>
</comment>
<accession>A0AA38WN61</accession>
<comment type="subcellular location">
    <subcellularLocation>
        <location evidence="2">Chromosome</location>
        <location evidence="2">Telomere</location>
    </subcellularLocation>
    <subcellularLocation>
        <location evidence="1">Nucleus</location>
    </subcellularLocation>
</comment>
<comment type="similarity">
    <text evidence="3">Belongs to the CTC1 family.</text>
</comment>
<feature type="region of interest" description="Disordered" evidence="9">
    <location>
        <begin position="22"/>
        <end position="51"/>
    </location>
</feature>
<keyword evidence="8" id="KW-0539">Nucleus</keyword>
<evidence type="ECO:0000256" key="8">
    <source>
        <dbReference type="ARBA" id="ARBA00023242"/>
    </source>
</evidence>
<gene>
    <name evidence="10" type="ORF">OSB04_003388</name>
</gene>
<dbReference type="GO" id="GO:0045740">
    <property type="term" value="P:positive regulation of DNA replication"/>
    <property type="evidence" value="ECO:0007669"/>
    <property type="project" value="TreeGrafter"/>
</dbReference>
<proteinExistence type="inferred from homology"/>
<dbReference type="GO" id="GO:0003697">
    <property type="term" value="F:single-stranded DNA binding"/>
    <property type="evidence" value="ECO:0007669"/>
    <property type="project" value="TreeGrafter"/>
</dbReference>
<keyword evidence="11" id="KW-1185">Reference proteome</keyword>
<feature type="compositionally biased region" description="Polar residues" evidence="9">
    <location>
        <begin position="42"/>
        <end position="51"/>
    </location>
</feature>
<dbReference type="EMBL" id="JARYMX010000001">
    <property type="protein sequence ID" value="KAJ9567422.1"/>
    <property type="molecule type" value="Genomic_DNA"/>
</dbReference>
<dbReference type="GO" id="GO:0042162">
    <property type="term" value="F:telomeric DNA binding"/>
    <property type="evidence" value="ECO:0007669"/>
    <property type="project" value="TreeGrafter"/>
</dbReference>
<dbReference type="PANTHER" id="PTHR14865">
    <property type="entry name" value="CST COMPLEX SUBUNIT CTC1"/>
    <property type="match status" value="1"/>
</dbReference>
<evidence type="ECO:0000256" key="7">
    <source>
        <dbReference type="ARBA" id="ARBA00023125"/>
    </source>
</evidence>
<evidence type="ECO:0000256" key="1">
    <source>
        <dbReference type="ARBA" id="ARBA00004123"/>
    </source>
</evidence>
<dbReference type="GO" id="GO:1990879">
    <property type="term" value="C:CST complex"/>
    <property type="evidence" value="ECO:0007669"/>
    <property type="project" value="TreeGrafter"/>
</dbReference>
<dbReference type="GO" id="GO:0010833">
    <property type="term" value="P:telomere maintenance via telomere lengthening"/>
    <property type="evidence" value="ECO:0007669"/>
    <property type="project" value="TreeGrafter"/>
</dbReference>
<evidence type="ECO:0000256" key="5">
    <source>
        <dbReference type="ARBA" id="ARBA00022454"/>
    </source>
</evidence>
<evidence type="ECO:0000256" key="6">
    <source>
        <dbReference type="ARBA" id="ARBA00022895"/>
    </source>
</evidence>